<dbReference type="EMBL" id="CP013729">
    <property type="protein sequence ID" value="ALV07314.1"/>
    <property type="molecule type" value="Genomic_DNA"/>
</dbReference>
<gene>
    <name evidence="1" type="ORF">RD2015_2850</name>
</gene>
<reference evidence="1 2" key="1">
    <citation type="submission" date="2015-12" db="EMBL/GenBank/DDBJ databases">
        <title>Complete genome of Roseateles depolymerans KCTC 42856.</title>
        <authorList>
            <person name="Kim K.M."/>
        </authorList>
    </citation>
    <scope>NUCLEOTIDE SEQUENCE [LARGE SCALE GENOMIC DNA]</scope>
    <source>
        <strain evidence="1 2">KCTC 42856</strain>
    </source>
</reference>
<protein>
    <submittedName>
        <fullName evidence="1">Uncharacterized protein</fullName>
    </submittedName>
</protein>
<keyword evidence="2" id="KW-1185">Reference proteome</keyword>
<dbReference type="Proteomes" id="UP000060699">
    <property type="component" value="Chromosome"/>
</dbReference>
<dbReference type="AlphaFoldDB" id="A0A0U3LLL1"/>
<evidence type="ECO:0000313" key="2">
    <source>
        <dbReference type="Proteomes" id="UP000060699"/>
    </source>
</evidence>
<dbReference type="OrthoDB" id="7068883at2"/>
<proteinExistence type="predicted"/>
<dbReference type="KEGG" id="rdp:RD2015_2850"/>
<dbReference type="STRING" id="76731.RD2015_2850"/>
<evidence type="ECO:0000313" key="1">
    <source>
        <dbReference type="EMBL" id="ALV07314.1"/>
    </source>
</evidence>
<organism evidence="1 2">
    <name type="scientific">Roseateles depolymerans</name>
    <dbReference type="NCBI Taxonomy" id="76731"/>
    <lineage>
        <taxon>Bacteria</taxon>
        <taxon>Pseudomonadati</taxon>
        <taxon>Pseudomonadota</taxon>
        <taxon>Betaproteobacteria</taxon>
        <taxon>Burkholderiales</taxon>
        <taxon>Sphaerotilaceae</taxon>
        <taxon>Roseateles</taxon>
    </lineage>
</organism>
<dbReference type="RefSeq" id="WP_058935447.1">
    <property type="nucleotide sequence ID" value="NZ_CP013729.1"/>
</dbReference>
<name>A0A0U3LLL1_9BURK</name>
<accession>A0A0U3LLL1</accession>
<sequence length="166" mass="18957">MVRLTRDDQWAPVIGRLFIAFGVMESAINELLRQQCSDQQMKFLVSLQLKQRLDLLRSILPERNLSDWNRKVLLDLLNEVSHLAKTRNLVAHNPLTLSRFKNDGSAKDKLWEEVIVAESGDRRITLEALRVAADRASTVAEALHASWIELDLGVMEGKEPELMRPC</sequence>